<dbReference type="InterPro" id="IPR007867">
    <property type="entry name" value="GMC_OxRtase_C"/>
</dbReference>
<feature type="compositionally biased region" description="Acidic residues" evidence="2">
    <location>
        <begin position="671"/>
        <end position="680"/>
    </location>
</feature>
<protein>
    <recommendedName>
        <fullName evidence="3">Glucose-methanol-choline oxidoreductase N-terminal domain-containing protein</fullName>
    </recommendedName>
</protein>
<proteinExistence type="inferred from homology"/>
<evidence type="ECO:0000313" key="4">
    <source>
        <dbReference type="EMBL" id="CAH0776465.1"/>
    </source>
</evidence>
<feature type="region of interest" description="Disordered" evidence="2">
    <location>
        <begin position="1196"/>
        <end position="1300"/>
    </location>
</feature>
<dbReference type="EMBL" id="OU963869">
    <property type="protein sequence ID" value="CAH0776465.1"/>
    <property type="molecule type" value="Genomic_DNA"/>
</dbReference>
<dbReference type="InterPro" id="IPR012132">
    <property type="entry name" value="GMC_OxRdtase"/>
</dbReference>
<feature type="region of interest" description="Disordered" evidence="2">
    <location>
        <begin position="1420"/>
        <end position="1456"/>
    </location>
</feature>
<evidence type="ECO:0000313" key="5">
    <source>
        <dbReference type="Proteomes" id="UP001152759"/>
    </source>
</evidence>
<feature type="compositionally biased region" description="Polar residues" evidence="2">
    <location>
        <begin position="315"/>
        <end position="329"/>
    </location>
</feature>
<dbReference type="PANTHER" id="PTHR11552">
    <property type="entry name" value="GLUCOSE-METHANOL-CHOLINE GMC OXIDOREDUCTASE"/>
    <property type="match status" value="1"/>
</dbReference>
<feature type="region of interest" description="Disordered" evidence="2">
    <location>
        <begin position="982"/>
        <end position="1121"/>
    </location>
</feature>
<dbReference type="Pfam" id="PF05199">
    <property type="entry name" value="GMC_oxred_C"/>
    <property type="match status" value="1"/>
</dbReference>
<feature type="compositionally biased region" description="Basic and acidic residues" evidence="2">
    <location>
        <begin position="1243"/>
        <end position="1256"/>
    </location>
</feature>
<feature type="domain" description="Glucose-methanol-choline oxidoreductase N-terminal" evidence="3">
    <location>
        <begin position="2239"/>
        <end position="2253"/>
    </location>
</feature>
<dbReference type="Gene3D" id="3.30.560.10">
    <property type="entry name" value="Glucose Oxidase, domain 3"/>
    <property type="match status" value="1"/>
</dbReference>
<feature type="compositionally biased region" description="Polar residues" evidence="2">
    <location>
        <begin position="1271"/>
        <end position="1296"/>
    </location>
</feature>
<dbReference type="GO" id="GO:0016614">
    <property type="term" value="F:oxidoreductase activity, acting on CH-OH group of donors"/>
    <property type="evidence" value="ECO:0007669"/>
    <property type="project" value="InterPro"/>
</dbReference>
<feature type="compositionally biased region" description="Low complexity" evidence="2">
    <location>
        <begin position="651"/>
        <end position="666"/>
    </location>
</feature>
<evidence type="ECO:0000256" key="2">
    <source>
        <dbReference type="SAM" id="MobiDB-lite"/>
    </source>
</evidence>
<organism evidence="4 5">
    <name type="scientific">Bemisia tabaci</name>
    <name type="common">Sweetpotato whitefly</name>
    <name type="synonym">Aleurodes tabaci</name>
    <dbReference type="NCBI Taxonomy" id="7038"/>
    <lineage>
        <taxon>Eukaryota</taxon>
        <taxon>Metazoa</taxon>
        <taxon>Ecdysozoa</taxon>
        <taxon>Arthropoda</taxon>
        <taxon>Hexapoda</taxon>
        <taxon>Insecta</taxon>
        <taxon>Pterygota</taxon>
        <taxon>Neoptera</taxon>
        <taxon>Paraneoptera</taxon>
        <taxon>Hemiptera</taxon>
        <taxon>Sternorrhyncha</taxon>
        <taxon>Aleyrodoidea</taxon>
        <taxon>Aleyrodidae</taxon>
        <taxon>Aleyrodinae</taxon>
        <taxon>Bemisia</taxon>
    </lineage>
</organism>
<dbReference type="PROSITE" id="PS00624">
    <property type="entry name" value="GMC_OXRED_2"/>
    <property type="match status" value="1"/>
</dbReference>
<gene>
    <name evidence="4" type="ORF">BEMITA_LOCUS12556</name>
</gene>
<dbReference type="Pfam" id="PF00732">
    <property type="entry name" value="GMC_oxred_N"/>
    <property type="match status" value="1"/>
</dbReference>
<dbReference type="PANTHER" id="PTHR11552:SF154">
    <property type="entry name" value="FI04917P"/>
    <property type="match status" value="1"/>
</dbReference>
<feature type="compositionally biased region" description="Basic and acidic residues" evidence="2">
    <location>
        <begin position="632"/>
        <end position="644"/>
    </location>
</feature>
<dbReference type="Proteomes" id="UP001152759">
    <property type="component" value="Chromosome 8"/>
</dbReference>
<evidence type="ECO:0000259" key="3">
    <source>
        <dbReference type="PROSITE" id="PS00624"/>
    </source>
</evidence>
<dbReference type="GO" id="GO:0050660">
    <property type="term" value="F:flavin adenine dinucleotide binding"/>
    <property type="evidence" value="ECO:0007669"/>
    <property type="project" value="InterPro"/>
</dbReference>
<feature type="compositionally biased region" description="Basic and acidic residues" evidence="2">
    <location>
        <begin position="501"/>
        <end position="514"/>
    </location>
</feature>
<feature type="compositionally biased region" description="Polar residues" evidence="2">
    <location>
        <begin position="1221"/>
        <end position="1239"/>
    </location>
</feature>
<feature type="compositionally biased region" description="Basic and acidic residues" evidence="2">
    <location>
        <begin position="694"/>
        <end position="714"/>
    </location>
</feature>
<feature type="compositionally biased region" description="Acidic residues" evidence="2">
    <location>
        <begin position="789"/>
        <end position="799"/>
    </location>
</feature>
<name>A0A9P0CF19_BEMTA</name>
<sequence>MQPYSPAASIQLRNLTETCEQEPKMRACAPQSMAYVQLLLYLFGYYVNDEELYGVGMSISNTALYKFQSIPLANPYGESIISPSEVMKSMVAGGAPKAQNKQPGNIVRTEFGFIHGNNTSSFQSMIMFTDFDFFNKNQKKRDTLGKDHTGLKEKGNALIEPGVPIATTENLSQPSNDRGGSRLNFQLATNTRDKRKRALDDEFSRTNHERSADAINHQKSTNNGKMVTKYSTAAIPHSEGKTMPHPGSKNKHFDPCVEPLPSATKILRRRVRSVPTDLVQQSANTLSSKMKFLLSHHLNQSNIILESPGTDHQNKQSSTEVEGNRTNDASQESERSSVESTTEREANSGEAYPASQDDNIRDIIENIKDDDSAGATEPTTTEMTALEKLKVMHPTRAPSTTVDPLSEEKKEIERLQKKRKLHNNLLISRGTKKYTTPAPPGEEYFDLNKKMHENKKLHPLHIHNPMTTPEPEKSQEDDGQNSNVDEVVEDEDQDQGQLQQSEEKYRIPQRDKSRGQSNHSKNKGHSPDVHEEVVEDEEEGQKQLEQSREKYGLRQTTNVPFVSYDQVLKVRDSKPKQYSIHEPQEDDHTTSSPTFYREKDTTQDEPEAAVGEVEDEIKSNFNPMETIPENLHNPEDFEEHEKKINTINFVQKDNTNDDPQNNDANDGNGGQDEEQAEDDNGGQVPDPEVNDVEEQIKHMDKMFGKDYEEDTRTAEEEDEGEEEAASEPEAEEDPEPEDVEEEEVVEEEEPEVEPEADAEGDEENDQESPPEEQSPSNHGHSPDTQNPEDTPEYEDEQPEIEPITVEYVNPSYQPYNIPPTYRPYHVNPNYRPYHVSPTHRPYHIPTTSRPYQVSPILRPQYVHPTRRPQYVHPTRRPQYVHPTRRPQPVNPTRRPQYVSATRRPQYPSSNYRPVNHSPSRRPTTPSYPQYYLTPPGTAPVYSPPLVYSDIYNDKSNFQDKNNVEFYKLPNIYHKNEYVLPNTAPPSPLSNHRPSQYGDDYGDGLTSESSQEETKVPRPSPTKKTKKGEDSGSLEFSHEEKQSLESGSTQVSEEEGVADPPPLSSEDETPPEKTLYSYANPIESAPPPKAKRIKGPRRPIKNQEHSPSEITGDATSHTTPKPGFSLVKYLIAKEDEKSGPSAFYRPDKRKPSIFQVGDKPILKQFNSLFDSSPTSTNLANHNVLGSKNLTAHTTVMQVTDDSKPMGNKLKTRRIRPVKGNATRASDQNGQSGNVTNSKNITRLLDQKSDSTTKDSTRKTNLTSTADGERQSTLKNMSSSPTETSITTQKKNISTTSKPKMPGKVESIFKKIKLDKKNQAANYLADLASKNRSAHKNHKYDAKNVTENHGNNISLGNNSTFDNPVLNISSQTMNQSKSEENLPLSTNESTGARQSKVLKDRVSYNWKDNIYKALLDKKRDNERKTMEQNKTISETEVEHTQEDTSKNNSDKTSSQNGSNAWIDFMSEKIGGLISTVLGGKKDNPVENSDNTTTENHRNESYEAKITELLGNATIDEVQYGQGYEDVASNDNDSHQNYTNILQPSPENEFQNLTHWETGTFLDERYQNAMNESAQNSNDTSGMNLSTSNNTNSMGVYTDDNPQNQTKGIDFKIYHHEIDIQNEDGIHPLNESNVIKENPEFQNLIPNHTIRLLEHHNSDTNIFNPDNKAHIYVHQDKATNGNADHDNGTPNYGHSDAEINNHTVEDFDNKAQNYVHQDNATNENAHHENGTPNYVHPYAEINNHTREDFDPDFQTMHRHSKAQIVYQDIETNIKSLHDNATQDHMPLSANINNQTPNNFNSDTYTPNLGDKTQTYVHQDNDPVNDTHLDNETQNHVHHSAEISDHNQEDSDNSNGKIVVNEKGPLLQNSNDIAFRNVALNKPQNDISDESTNMLNNRPRGTNGDQVGSATDEHNVLFIEPPCAHNFTSSTKLCDSKVSGHGASLPFDFEPLKQGGSDEVKGNDILQTETFNFIRNFEVKGGVFDFIIVGAGSAGCVLANRLTEIGHWKVLLLEAGTEEPFFSSVPALAPLIAGSNIDWGFQHEPSNFSCKARPEGRCRWSGGKVMGGSSAINFMLYTRGNAADYDEWETLGNKGWGYDSVLPYFIKAENNGDPDVYFNAPFFHGTDGPLPVERLPYTDFNSVKLIEMWREMGLPERDINAWEQIGVMHAQTTTRRGERMSANRAYIMPIKRRPNLTIRTRATVVRLLLSEEAGKVRAFGVEYMVKNQLRVAVAKKEVIVSAGAVNSPRLLMVSGIGPGEHLRSLNIPIFKDLRVGENLQDHVTTDGVIVALPKTATQVSFRRKYSDAFLYQQSRQGPLASTGPIQITVFVQTELSTEWNVPDIQYSYDVAQLGDFLLNPRLVGPARMEPLGYYDGLTIRPVVQKPKSRGRILLNTTDPFNSPPIIHNGYFTRQEDLDTLVAGIKLAVRGIQTEAMQSIGAFMVKVPVPECARHVWGTDGYWRCLVTEYTANIFHPSGTCKMGPKSDPGAVVDPRLRVHGVRGLRVIDASIMPRIVRGNTNSPTIMIAEKGADMIKEDWTWNPG</sequence>
<evidence type="ECO:0000256" key="1">
    <source>
        <dbReference type="ARBA" id="ARBA00010790"/>
    </source>
</evidence>
<feature type="compositionally biased region" description="Acidic residues" evidence="2">
    <location>
        <begin position="603"/>
        <end position="615"/>
    </location>
</feature>
<feature type="compositionally biased region" description="Acidic residues" evidence="2">
    <location>
        <begin position="715"/>
        <end position="770"/>
    </location>
</feature>
<feature type="region of interest" description="Disordered" evidence="2">
    <location>
        <begin position="306"/>
        <end position="359"/>
    </location>
</feature>
<reference evidence="4" key="1">
    <citation type="submission" date="2021-12" db="EMBL/GenBank/DDBJ databases">
        <authorList>
            <person name="King R."/>
        </authorList>
    </citation>
    <scope>NUCLEOTIDE SEQUENCE</scope>
</reference>
<keyword evidence="5" id="KW-1185">Reference proteome</keyword>
<dbReference type="SUPFAM" id="SSF54373">
    <property type="entry name" value="FAD-linked reductases, C-terminal domain"/>
    <property type="match status" value="1"/>
</dbReference>
<feature type="compositionally biased region" description="Basic and acidic residues" evidence="2">
    <location>
        <begin position="1833"/>
        <end position="1845"/>
    </location>
</feature>
<comment type="similarity">
    <text evidence="1">Belongs to the GMC oxidoreductase family.</text>
</comment>
<feature type="region of interest" description="Disordered" evidence="2">
    <location>
        <begin position="1833"/>
        <end position="1861"/>
    </location>
</feature>
<dbReference type="InterPro" id="IPR000172">
    <property type="entry name" value="GMC_OxRdtase_N"/>
</dbReference>
<feature type="compositionally biased region" description="Polar residues" evidence="2">
    <location>
        <begin position="1381"/>
        <end position="1391"/>
    </location>
</feature>
<feature type="compositionally biased region" description="Polar residues" evidence="2">
    <location>
        <begin position="771"/>
        <end position="788"/>
    </location>
</feature>
<dbReference type="Gene3D" id="3.50.50.60">
    <property type="entry name" value="FAD/NAD(P)-binding domain"/>
    <property type="match status" value="1"/>
</dbReference>
<accession>A0A9P0CF19</accession>
<feature type="compositionally biased region" description="Basic and acidic residues" evidence="2">
    <location>
        <begin position="332"/>
        <end position="347"/>
    </location>
</feature>
<feature type="region of interest" description="Disordered" evidence="2">
    <location>
        <begin position="862"/>
        <end position="931"/>
    </location>
</feature>
<feature type="region of interest" description="Disordered" evidence="2">
    <location>
        <begin position="1475"/>
        <end position="1495"/>
    </location>
</feature>
<feature type="compositionally biased region" description="Basic residues" evidence="2">
    <location>
        <begin position="1088"/>
        <end position="1099"/>
    </location>
</feature>
<feature type="compositionally biased region" description="Basic and acidic residues" evidence="2">
    <location>
        <begin position="540"/>
        <end position="552"/>
    </location>
</feature>
<feature type="region of interest" description="Disordered" evidence="2">
    <location>
        <begin position="430"/>
        <end position="814"/>
    </location>
</feature>
<feature type="compositionally biased region" description="Basic and acidic residues" evidence="2">
    <location>
        <begin position="446"/>
        <end position="456"/>
    </location>
</feature>
<dbReference type="InterPro" id="IPR036188">
    <property type="entry name" value="FAD/NAD-bd_sf"/>
</dbReference>
<dbReference type="SUPFAM" id="SSF51905">
    <property type="entry name" value="FAD/NAD(P)-binding domain"/>
    <property type="match status" value="1"/>
</dbReference>
<feature type="region of interest" description="Disordered" evidence="2">
    <location>
        <begin position="1370"/>
        <end position="1394"/>
    </location>
</feature>
<feature type="compositionally biased region" description="Basic and acidic residues" evidence="2">
    <location>
        <begin position="1434"/>
        <end position="1447"/>
    </location>
</feature>